<feature type="chain" id="PRO_5037228285" evidence="2">
    <location>
        <begin position="23"/>
        <end position="162"/>
    </location>
</feature>
<evidence type="ECO:0000256" key="1">
    <source>
        <dbReference type="ARBA" id="ARBA00022729"/>
    </source>
</evidence>
<dbReference type="InterPro" id="IPR013766">
    <property type="entry name" value="Thioredoxin_domain"/>
</dbReference>
<evidence type="ECO:0000256" key="2">
    <source>
        <dbReference type="SAM" id="SignalP"/>
    </source>
</evidence>
<dbReference type="SUPFAM" id="SSF52833">
    <property type="entry name" value="Thioredoxin-like"/>
    <property type="match status" value="1"/>
</dbReference>
<feature type="signal peptide" evidence="2">
    <location>
        <begin position="1"/>
        <end position="22"/>
    </location>
</feature>
<proteinExistence type="predicted"/>
<keyword evidence="1 2" id="KW-0732">Signal</keyword>
<dbReference type="Pfam" id="PF00085">
    <property type="entry name" value="Thioredoxin"/>
    <property type="match status" value="1"/>
</dbReference>
<organism evidence="4 5">
    <name type="scientific">Spirosoma validum</name>
    <dbReference type="NCBI Taxonomy" id="2771355"/>
    <lineage>
        <taxon>Bacteria</taxon>
        <taxon>Pseudomonadati</taxon>
        <taxon>Bacteroidota</taxon>
        <taxon>Cytophagia</taxon>
        <taxon>Cytophagales</taxon>
        <taxon>Cytophagaceae</taxon>
        <taxon>Spirosoma</taxon>
    </lineage>
</organism>
<keyword evidence="5" id="KW-1185">Reference proteome</keyword>
<evidence type="ECO:0000259" key="3">
    <source>
        <dbReference type="PROSITE" id="PS51352"/>
    </source>
</evidence>
<dbReference type="InterPro" id="IPR036249">
    <property type="entry name" value="Thioredoxin-like_sf"/>
</dbReference>
<dbReference type="Gene3D" id="3.40.30.10">
    <property type="entry name" value="Glutaredoxin"/>
    <property type="match status" value="1"/>
</dbReference>
<dbReference type="RefSeq" id="WP_191037019.1">
    <property type="nucleotide sequence ID" value="NZ_JACXAA010000001.1"/>
</dbReference>
<name>A0A927AX45_9BACT</name>
<dbReference type="PANTHER" id="PTHR15337">
    <property type="entry name" value="ANTERIOR GRADIENT PROTEIN-RELATED"/>
    <property type="match status" value="1"/>
</dbReference>
<dbReference type="InterPro" id="IPR051099">
    <property type="entry name" value="AGR/TXD"/>
</dbReference>
<dbReference type="AlphaFoldDB" id="A0A927AX45"/>
<dbReference type="Proteomes" id="UP000653797">
    <property type="component" value="Unassembled WGS sequence"/>
</dbReference>
<dbReference type="EMBL" id="JACXAA010000001">
    <property type="protein sequence ID" value="MBD2751370.1"/>
    <property type="molecule type" value="Genomic_DNA"/>
</dbReference>
<sequence length="162" mass="17975">MKKVFWLLTMLLVGFSSVSNYAALSEPAARNTGGVKPASTDKKADGIQFTEVSWREILKKAKAEKKIIFLDAYASWCGPCKMLQKQVFTQKEVGDFYNSKFINVKMDMEKGEGPALSQVYPLEAYPTLLFIDGNGRVLKKFIGAPKAEELIAIGKSVKSQIL</sequence>
<protein>
    <submittedName>
        <fullName evidence="4">Thioredoxin family protein</fullName>
    </submittedName>
</protein>
<dbReference type="PANTHER" id="PTHR15337:SF11">
    <property type="entry name" value="THIOREDOXIN DOMAIN-CONTAINING PROTEIN"/>
    <property type="match status" value="1"/>
</dbReference>
<accession>A0A927AX45</accession>
<evidence type="ECO:0000313" key="4">
    <source>
        <dbReference type="EMBL" id="MBD2751370.1"/>
    </source>
</evidence>
<comment type="caution">
    <text evidence="4">The sequence shown here is derived from an EMBL/GenBank/DDBJ whole genome shotgun (WGS) entry which is preliminary data.</text>
</comment>
<dbReference type="CDD" id="cd02947">
    <property type="entry name" value="TRX_family"/>
    <property type="match status" value="1"/>
</dbReference>
<reference evidence="4" key="1">
    <citation type="submission" date="2020-09" db="EMBL/GenBank/DDBJ databases">
        <authorList>
            <person name="Kim M.K."/>
        </authorList>
    </citation>
    <scope>NUCLEOTIDE SEQUENCE</scope>
    <source>
        <strain evidence="4">BT704</strain>
    </source>
</reference>
<gene>
    <name evidence="4" type="ORF">IC230_00585</name>
</gene>
<dbReference type="PROSITE" id="PS51352">
    <property type="entry name" value="THIOREDOXIN_2"/>
    <property type="match status" value="1"/>
</dbReference>
<evidence type="ECO:0000313" key="5">
    <source>
        <dbReference type="Proteomes" id="UP000653797"/>
    </source>
</evidence>
<feature type="domain" description="Thioredoxin" evidence="3">
    <location>
        <begin position="38"/>
        <end position="159"/>
    </location>
</feature>